<reference evidence="9" key="1">
    <citation type="submission" date="2021-04" db="EMBL/GenBank/DDBJ databases">
        <authorList>
            <consortium name="Molecular Ecology Group"/>
        </authorList>
    </citation>
    <scope>NUCLEOTIDE SEQUENCE</scope>
</reference>
<dbReference type="OrthoDB" id="439993at2759"/>
<dbReference type="CDD" id="cd12541">
    <property type="entry name" value="RRM2_La"/>
    <property type="match status" value="1"/>
</dbReference>
<dbReference type="PANTHER" id="PTHR22792">
    <property type="entry name" value="LUPUS LA PROTEIN-RELATED"/>
    <property type="match status" value="1"/>
</dbReference>
<feature type="domain" description="RRM" evidence="6">
    <location>
        <begin position="113"/>
        <end position="190"/>
    </location>
</feature>
<organism evidence="9 10">
    <name type="scientific">Candidula unifasciata</name>
    <dbReference type="NCBI Taxonomy" id="100452"/>
    <lineage>
        <taxon>Eukaryota</taxon>
        <taxon>Metazoa</taxon>
        <taxon>Spiralia</taxon>
        <taxon>Lophotrochozoa</taxon>
        <taxon>Mollusca</taxon>
        <taxon>Gastropoda</taxon>
        <taxon>Heterobranchia</taxon>
        <taxon>Euthyneura</taxon>
        <taxon>Panpulmonata</taxon>
        <taxon>Eupulmonata</taxon>
        <taxon>Stylommatophora</taxon>
        <taxon>Helicina</taxon>
        <taxon>Helicoidea</taxon>
        <taxon>Geomitridae</taxon>
        <taxon>Candidula</taxon>
    </lineage>
</organism>
<dbReference type="CDD" id="cd08028">
    <property type="entry name" value="LARP_3"/>
    <property type="match status" value="1"/>
</dbReference>
<feature type="compositionally biased region" description="Basic residues" evidence="5">
    <location>
        <begin position="356"/>
        <end position="372"/>
    </location>
</feature>
<dbReference type="GO" id="GO:0003729">
    <property type="term" value="F:mRNA binding"/>
    <property type="evidence" value="ECO:0007669"/>
    <property type="project" value="TreeGrafter"/>
</dbReference>
<feature type="region of interest" description="Disordered" evidence="5">
    <location>
        <begin position="333"/>
        <end position="402"/>
    </location>
</feature>
<dbReference type="AlphaFoldDB" id="A0A8S3ZAU1"/>
<dbReference type="InterPro" id="IPR002344">
    <property type="entry name" value="Lupus_La"/>
</dbReference>
<dbReference type="SUPFAM" id="SSF54928">
    <property type="entry name" value="RNA-binding domain, RBD"/>
    <property type="match status" value="1"/>
</dbReference>
<dbReference type="SMART" id="SM00715">
    <property type="entry name" value="LA"/>
    <property type="match status" value="1"/>
</dbReference>
<dbReference type="InterPro" id="IPR006630">
    <property type="entry name" value="La_HTH"/>
</dbReference>
<dbReference type="InterPro" id="IPR036388">
    <property type="entry name" value="WH-like_DNA-bd_sf"/>
</dbReference>
<dbReference type="Gene3D" id="1.10.10.10">
    <property type="entry name" value="Winged helix-like DNA-binding domain superfamily/Winged helix DNA-binding domain"/>
    <property type="match status" value="1"/>
</dbReference>
<feature type="compositionally biased region" description="Basic and acidic residues" evidence="5">
    <location>
        <begin position="385"/>
        <end position="402"/>
    </location>
</feature>
<evidence type="ECO:0000256" key="3">
    <source>
        <dbReference type="ARBA" id="ARBA00023242"/>
    </source>
</evidence>
<dbReference type="GO" id="GO:0010494">
    <property type="term" value="C:cytoplasmic stress granule"/>
    <property type="evidence" value="ECO:0007669"/>
    <property type="project" value="TreeGrafter"/>
</dbReference>
<dbReference type="EMBL" id="CAJHNH020001913">
    <property type="protein sequence ID" value="CAG5124930.1"/>
    <property type="molecule type" value="Genomic_DNA"/>
</dbReference>
<feature type="region of interest" description="Disordered" evidence="5">
    <location>
        <begin position="85"/>
        <end position="104"/>
    </location>
</feature>
<evidence type="ECO:0000259" key="6">
    <source>
        <dbReference type="PROSITE" id="PS50102"/>
    </source>
</evidence>
<dbReference type="Pfam" id="PF00076">
    <property type="entry name" value="RRM_1"/>
    <property type="match status" value="1"/>
</dbReference>
<keyword evidence="10" id="KW-1185">Reference proteome</keyword>
<dbReference type="Pfam" id="PF08777">
    <property type="entry name" value="RRM_3"/>
    <property type="match status" value="1"/>
</dbReference>
<evidence type="ECO:0008006" key="11">
    <source>
        <dbReference type="Google" id="ProtNLM"/>
    </source>
</evidence>
<dbReference type="InterPro" id="IPR036390">
    <property type="entry name" value="WH_DNA-bd_sf"/>
</dbReference>
<dbReference type="PROSITE" id="PS50961">
    <property type="entry name" value="HTH_LA"/>
    <property type="match status" value="1"/>
</dbReference>
<feature type="domain" description="HTH La-type RNA-binding" evidence="7">
    <location>
        <begin position="9"/>
        <end position="101"/>
    </location>
</feature>
<evidence type="ECO:0000256" key="4">
    <source>
        <dbReference type="PROSITE-ProRule" id="PRU00332"/>
    </source>
</evidence>
<dbReference type="InterPro" id="IPR014886">
    <property type="entry name" value="La_xRRM"/>
</dbReference>
<dbReference type="Gene3D" id="3.30.70.330">
    <property type="match status" value="2"/>
</dbReference>
<dbReference type="InterPro" id="IPR012677">
    <property type="entry name" value="Nucleotide-bd_a/b_plait_sf"/>
</dbReference>
<dbReference type="PANTHER" id="PTHR22792:SF166">
    <property type="entry name" value="LUPUS LA PROTEIN HOMOLOG"/>
    <property type="match status" value="1"/>
</dbReference>
<comment type="subcellular location">
    <subcellularLocation>
        <location evidence="1">Nucleus</location>
    </subcellularLocation>
</comment>
<dbReference type="SMART" id="SM00360">
    <property type="entry name" value="RRM"/>
    <property type="match status" value="2"/>
</dbReference>
<evidence type="ECO:0000313" key="9">
    <source>
        <dbReference type="EMBL" id="CAG5124930.1"/>
    </source>
</evidence>
<dbReference type="GO" id="GO:0005829">
    <property type="term" value="C:cytosol"/>
    <property type="evidence" value="ECO:0007669"/>
    <property type="project" value="TreeGrafter"/>
</dbReference>
<dbReference type="InterPro" id="IPR000504">
    <property type="entry name" value="RRM_dom"/>
</dbReference>
<dbReference type="GO" id="GO:0045727">
    <property type="term" value="P:positive regulation of translation"/>
    <property type="evidence" value="ECO:0007669"/>
    <property type="project" value="TreeGrafter"/>
</dbReference>
<feature type="region of interest" description="Disordered" evidence="5">
    <location>
        <begin position="199"/>
        <end position="221"/>
    </location>
</feature>
<dbReference type="GO" id="GO:0008033">
    <property type="term" value="P:tRNA processing"/>
    <property type="evidence" value="ECO:0007669"/>
    <property type="project" value="TreeGrafter"/>
</dbReference>
<feature type="domain" description="XRRM" evidence="8">
    <location>
        <begin position="235"/>
        <end position="361"/>
    </location>
</feature>
<dbReference type="PROSITE" id="PS50102">
    <property type="entry name" value="RRM"/>
    <property type="match status" value="1"/>
</dbReference>
<evidence type="ECO:0000256" key="2">
    <source>
        <dbReference type="ARBA" id="ARBA00022884"/>
    </source>
</evidence>
<protein>
    <recommendedName>
        <fullName evidence="11">Lupus La protein</fullName>
    </recommendedName>
</protein>
<dbReference type="Proteomes" id="UP000678393">
    <property type="component" value="Unassembled WGS sequence"/>
</dbReference>
<sequence>MTASDQPSSDSLTALDAKIIKQIEYYFGDVNLLRDTFLKEKIQEDDGWVTMETMLKFNRLKEITSDAQVICEALKKSSSGLMEVSEQGDKIRRSPSKPLPGDTKERREEILARSIYAKSFPLDVKLDDLQQFFEGYGQVDNVYMKRDFHKKTFKGSVFVIFTNKEDAEKFVSEEGTKFRDQVLEVKSFKADYFKNKAAERKSKGKKDTEGKPDKKSEIKTEVEAETELEERVRQQMTKNAVLHLKGFSADTSREQVKKCFQPYADVGWVDFDKGATEGYIRLREPDSAGPTLEKAKAANDGKIVIQDTEIEVRVVEGDEELQYWKKMFKDIADKKKGGGKDRRQGGRSQRGGRNQRGGRRNRGGPQGKRKFNKKDEDEGGSDGDEQVKEEPSAKVIKTEEEV</sequence>
<accession>A0A8S3ZAU1</accession>
<keyword evidence="2 4" id="KW-0694">RNA-binding</keyword>
<dbReference type="PROSITE" id="PS51939">
    <property type="entry name" value="XRRM"/>
    <property type="match status" value="1"/>
</dbReference>
<keyword evidence="3" id="KW-0539">Nucleus</keyword>
<evidence type="ECO:0000256" key="1">
    <source>
        <dbReference type="ARBA" id="ARBA00004123"/>
    </source>
</evidence>
<feature type="compositionally biased region" description="Basic and acidic residues" evidence="5">
    <location>
        <begin position="333"/>
        <end position="344"/>
    </location>
</feature>
<dbReference type="Pfam" id="PF05383">
    <property type="entry name" value="La"/>
    <property type="match status" value="1"/>
</dbReference>
<evidence type="ECO:0000256" key="5">
    <source>
        <dbReference type="SAM" id="MobiDB-lite"/>
    </source>
</evidence>
<dbReference type="GO" id="GO:1990904">
    <property type="term" value="C:ribonucleoprotein complex"/>
    <property type="evidence" value="ECO:0007669"/>
    <property type="project" value="UniProtKB-UniRule"/>
</dbReference>
<evidence type="ECO:0000259" key="8">
    <source>
        <dbReference type="PROSITE" id="PS51939"/>
    </source>
</evidence>
<dbReference type="InterPro" id="IPR045180">
    <property type="entry name" value="La_dom_prot"/>
</dbReference>
<evidence type="ECO:0000259" key="7">
    <source>
        <dbReference type="PROSITE" id="PS50961"/>
    </source>
</evidence>
<proteinExistence type="predicted"/>
<dbReference type="PRINTS" id="PR00302">
    <property type="entry name" value="LUPUSLA"/>
</dbReference>
<dbReference type="SUPFAM" id="SSF46785">
    <property type="entry name" value="Winged helix' DNA-binding domain"/>
    <property type="match status" value="1"/>
</dbReference>
<dbReference type="InterPro" id="IPR035979">
    <property type="entry name" value="RBD_domain_sf"/>
</dbReference>
<comment type="caution">
    <text evidence="9">The sequence shown here is derived from an EMBL/GenBank/DDBJ whole genome shotgun (WGS) entry which is preliminary data.</text>
</comment>
<dbReference type="GO" id="GO:0005634">
    <property type="term" value="C:nucleus"/>
    <property type="evidence" value="ECO:0007669"/>
    <property type="project" value="UniProtKB-SubCell"/>
</dbReference>
<gene>
    <name evidence="9" type="ORF">CUNI_LOCUS10488</name>
</gene>
<evidence type="ECO:0000313" key="10">
    <source>
        <dbReference type="Proteomes" id="UP000678393"/>
    </source>
</evidence>
<name>A0A8S3ZAU1_9EUPU</name>
<dbReference type="CDD" id="cd12291">
    <property type="entry name" value="RRM1_La"/>
    <property type="match status" value="1"/>
</dbReference>